<protein>
    <submittedName>
        <fullName evidence="2">Uncharacterized protein</fullName>
    </submittedName>
</protein>
<gene>
    <name evidence="2" type="ORF">CAUJ_LOCUS11051</name>
</gene>
<reference evidence="2" key="1">
    <citation type="submission" date="2020-10" db="EMBL/GenBank/DDBJ databases">
        <authorList>
            <person name="Kikuchi T."/>
        </authorList>
    </citation>
    <scope>NUCLEOTIDE SEQUENCE</scope>
    <source>
        <strain evidence="2">NKZ352</strain>
    </source>
</reference>
<evidence type="ECO:0000313" key="3">
    <source>
        <dbReference type="Proteomes" id="UP000835052"/>
    </source>
</evidence>
<accession>A0A8S1HJC1</accession>
<organism evidence="2 3">
    <name type="scientific">Caenorhabditis auriculariae</name>
    <dbReference type="NCBI Taxonomy" id="2777116"/>
    <lineage>
        <taxon>Eukaryota</taxon>
        <taxon>Metazoa</taxon>
        <taxon>Ecdysozoa</taxon>
        <taxon>Nematoda</taxon>
        <taxon>Chromadorea</taxon>
        <taxon>Rhabditida</taxon>
        <taxon>Rhabditina</taxon>
        <taxon>Rhabditomorpha</taxon>
        <taxon>Rhabditoidea</taxon>
        <taxon>Rhabditidae</taxon>
        <taxon>Peloderinae</taxon>
        <taxon>Caenorhabditis</taxon>
    </lineage>
</organism>
<dbReference type="AlphaFoldDB" id="A0A8S1HJC1"/>
<feature type="transmembrane region" description="Helical" evidence="1">
    <location>
        <begin position="88"/>
        <end position="112"/>
    </location>
</feature>
<evidence type="ECO:0000256" key="1">
    <source>
        <dbReference type="SAM" id="Phobius"/>
    </source>
</evidence>
<keyword evidence="1" id="KW-0472">Membrane</keyword>
<keyword evidence="1" id="KW-0812">Transmembrane</keyword>
<keyword evidence="1" id="KW-1133">Transmembrane helix</keyword>
<dbReference type="Proteomes" id="UP000835052">
    <property type="component" value="Unassembled WGS sequence"/>
</dbReference>
<dbReference type="EMBL" id="CAJGYM010000051">
    <property type="protein sequence ID" value="CAD6195132.1"/>
    <property type="molecule type" value="Genomic_DNA"/>
</dbReference>
<keyword evidence="3" id="KW-1185">Reference proteome</keyword>
<name>A0A8S1HJC1_9PELO</name>
<sequence>MLRADKSFDGSAVCAPVRDESKRHAHRWPRLGLERCRLPSSPKLTPSHKIRSFVLSPSAMWDPKSESEDYSEVVFPPGYRPFFSLETVVSVTIPIFAFFSIFAIVMFMMYIYRRYCRQRPTFEYIEEDEQLYIPRPITPGPESFRRNSAQAQYRLLIQSKFEKEFGASRAESGLLMPVRLIAPYDKGVV</sequence>
<comment type="caution">
    <text evidence="2">The sequence shown here is derived from an EMBL/GenBank/DDBJ whole genome shotgun (WGS) entry which is preliminary data.</text>
</comment>
<dbReference type="OrthoDB" id="5873957at2759"/>
<proteinExistence type="predicted"/>
<evidence type="ECO:0000313" key="2">
    <source>
        <dbReference type="EMBL" id="CAD6195132.1"/>
    </source>
</evidence>